<dbReference type="GO" id="GO:0005829">
    <property type="term" value="C:cytosol"/>
    <property type="evidence" value="ECO:0007669"/>
    <property type="project" value="TreeGrafter"/>
</dbReference>
<evidence type="ECO:0000256" key="3">
    <source>
        <dbReference type="ARBA" id="ARBA00022723"/>
    </source>
</evidence>
<keyword evidence="5" id="KW-0411">Iron-sulfur</keyword>
<dbReference type="Proteomes" id="UP000191663">
    <property type="component" value="Unassembled WGS sequence"/>
</dbReference>
<dbReference type="PANTHER" id="PTHR43409:SF7">
    <property type="entry name" value="BLL1977 PROTEIN"/>
    <property type="match status" value="1"/>
</dbReference>
<keyword evidence="4" id="KW-0408">Iron</keyword>
<dbReference type="GO" id="GO:0046872">
    <property type="term" value="F:metal ion binding"/>
    <property type="evidence" value="ECO:0007669"/>
    <property type="project" value="UniProtKB-KW"/>
</dbReference>
<evidence type="ECO:0000256" key="2">
    <source>
        <dbReference type="ARBA" id="ARBA00022691"/>
    </source>
</evidence>
<dbReference type="AlphaFoldDB" id="A0A1V4QDK2"/>
<sequence>MNIVFYNPAPTQQRFRPFEAIKGSPFFRRPNYDAMRLAYLSKRENFLYYDERIEEKPDLNPDLVVVYVSLNLARYIENIIREKWDYGTKIISYGPFPTLFPKEAKNFSDSVVIGDITSVWAKILKDLQQDKIAPRYRARNNIQFGVDRTIEFKYGFTPLLSQLRTAYGCECQEDEKDYCYENILYHKVVRTKLDELVRAIAQIKRKVVFILDDDFLGDPDYALDLLERCWKYKKMWIIQTKGKLFHSPEILPRLRDNGVRIIYLKEDWLGRNLPEKLEDKDFVKKKSRETNLIHNYRITVGCKLRLGYEGENYDFYLNLFKFLMHIRIDLIEVSVQTPIPRTPTFQKFLKAERLVRDFTLYDQWMPVVRIPGITPQALYSWMEWLRDKFYSWDSILLRNILVSPRLGFYNTIFFYLLPNLSYRNNFLEKVGYPP</sequence>
<protein>
    <submittedName>
        <fullName evidence="6">Uncharacterized protein</fullName>
    </submittedName>
</protein>
<name>A0A1V4QDK2_UNCW3</name>
<organism evidence="6 7">
    <name type="scientific">candidate division WOR-3 bacterium 4484_100</name>
    <dbReference type="NCBI Taxonomy" id="1936077"/>
    <lineage>
        <taxon>Bacteria</taxon>
        <taxon>Bacteria division WOR-3</taxon>
    </lineage>
</organism>
<evidence type="ECO:0000256" key="4">
    <source>
        <dbReference type="ARBA" id="ARBA00023004"/>
    </source>
</evidence>
<comment type="cofactor">
    <cofactor evidence="1">
        <name>[4Fe-4S] cluster</name>
        <dbReference type="ChEBI" id="CHEBI:49883"/>
    </cofactor>
</comment>
<reference evidence="7" key="1">
    <citation type="submission" date="2017-01" db="EMBL/GenBank/DDBJ databases">
        <title>Novel pathways for hydrocarbon cycling and metabolic interdependencies in hydrothermal sediment communities.</title>
        <authorList>
            <person name="Dombrowski N."/>
            <person name="Seitz K."/>
            <person name="Teske A."/>
            <person name="Baker B."/>
        </authorList>
    </citation>
    <scope>NUCLEOTIDE SEQUENCE [LARGE SCALE GENOMIC DNA]</scope>
</reference>
<dbReference type="InterPro" id="IPR058240">
    <property type="entry name" value="rSAM_sf"/>
</dbReference>
<gene>
    <name evidence="6" type="ORF">BXT86_06525</name>
</gene>
<keyword evidence="3" id="KW-0479">Metal-binding</keyword>
<dbReference type="EMBL" id="MUKB01000125">
    <property type="protein sequence ID" value="OPX17438.1"/>
    <property type="molecule type" value="Genomic_DNA"/>
</dbReference>
<evidence type="ECO:0000256" key="5">
    <source>
        <dbReference type="ARBA" id="ARBA00023014"/>
    </source>
</evidence>
<proteinExistence type="predicted"/>
<evidence type="ECO:0000313" key="7">
    <source>
        <dbReference type="Proteomes" id="UP000191663"/>
    </source>
</evidence>
<evidence type="ECO:0000256" key="1">
    <source>
        <dbReference type="ARBA" id="ARBA00001966"/>
    </source>
</evidence>
<dbReference type="Gene3D" id="3.40.50.280">
    <property type="entry name" value="Cobalamin-binding domain"/>
    <property type="match status" value="1"/>
</dbReference>
<keyword evidence="2" id="KW-0949">S-adenosyl-L-methionine</keyword>
<dbReference type="GO" id="GO:0051536">
    <property type="term" value="F:iron-sulfur cluster binding"/>
    <property type="evidence" value="ECO:0007669"/>
    <property type="project" value="UniProtKB-KW"/>
</dbReference>
<dbReference type="InterPro" id="IPR051198">
    <property type="entry name" value="BchE-like"/>
</dbReference>
<evidence type="ECO:0000313" key="6">
    <source>
        <dbReference type="EMBL" id="OPX17438.1"/>
    </source>
</evidence>
<comment type="caution">
    <text evidence="6">The sequence shown here is derived from an EMBL/GenBank/DDBJ whole genome shotgun (WGS) entry which is preliminary data.</text>
</comment>
<accession>A0A1V4QDK2</accession>
<dbReference type="PANTHER" id="PTHR43409">
    <property type="entry name" value="ANAEROBIC MAGNESIUM-PROTOPORPHYRIN IX MONOMETHYL ESTER CYCLASE-RELATED"/>
    <property type="match status" value="1"/>
</dbReference>
<dbReference type="SUPFAM" id="SSF102114">
    <property type="entry name" value="Radical SAM enzymes"/>
    <property type="match status" value="1"/>
</dbReference>